<feature type="coiled-coil region" evidence="1">
    <location>
        <begin position="201"/>
        <end position="262"/>
    </location>
</feature>
<organism evidence="3 4">
    <name type="scientific">Phytophthora fragariaefolia</name>
    <dbReference type="NCBI Taxonomy" id="1490495"/>
    <lineage>
        <taxon>Eukaryota</taxon>
        <taxon>Sar</taxon>
        <taxon>Stramenopiles</taxon>
        <taxon>Oomycota</taxon>
        <taxon>Peronosporomycetes</taxon>
        <taxon>Peronosporales</taxon>
        <taxon>Peronosporaceae</taxon>
        <taxon>Phytophthora</taxon>
    </lineage>
</organism>
<proteinExistence type="predicted"/>
<comment type="caution">
    <text evidence="3">The sequence shown here is derived from an EMBL/GenBank/DDBJ whole genome shotgun (WGS) entry which is preliminary data.</text>
</comment>
<sequence length="276" mass="31219">MSENTPPSAATLMTTHQRGCLLPPPEQLKSFMWTVSTCDAMFQRENAVLRAQVRDLTELLTAFDLCKLKDAHLKVVRDRTLRRDTALDRELLQVYRKEQQLQLQALHEALDGKLSKRSSGVGFGKAEKFPGQRIPSVEAEIKALRLRVEMLELEVANLHMQHELRSEATAWSGYSTAESEDGHTFQVDEPKYPSPSSATAAVELDAQHQAEVERLVQLEERASVGEEDAESARTIHKQQQQILELEKALATASAKNSVLQQQNRRFRQMATEFSRL</sequence>
<evidence type="ECO:0000256" key="2">
    <source>
        <dbReference type="SAM" id="MobiDB-lite"/>
    </source>
</evidence>
<keyword evidence="4" id="KW-1185">Reference proteome</keyword>
<protein>
    <submittedName>
        <fullName evidence="3">Unnamed protein product</fullName>
    </submittedName>
</protein>
<dbReference type="EMBL" id="BSXT01004117">
    <property type="protein sequence ID" value="GMF56810.1"/>
    <property type="molecule type" value="Genomic_DNA"/>
</dbReference>
<keyword evidence="1" id="KW-0175">Coiled coil</keyword>
<accession>A0A9W6Y9H4</accession>
<dbReference type="OrthoDB" id="104246at2759"/>
<dbReference type="Proteomes" id="UP001165121">
    <property type="component" value="Unassembled WGS sequence"/>
</dbReference>
<feature type="region of interest" description="Disordered" evidence="2">
    <location>
        <begin position="175"/>
        <end position="198"/>
    </location>
</feature>
<reference evidence="3" key="1">
    <citation type="submission" date="2023-04" db="EMBL/GenBank/DDBJ databases">
        <title>Phytophthora fragariaefolia NBRC 109709.</title>
        <authorList>
            <person name="Ichikawa N."/>
            <person name="Sato H."/>
            <person name="Tonouchi N."/>
        </authorList>
    </citation>
    <scope>NUCLEOTIDE SEQUENCE</scope>
    <source>
        <strain evidence="3">NBRC 109709</strain>
    </source>
</reference>
<dbReference type="AlphaFoldDB" id="A0A9W6Y9H4"/>
<feature type="coiled-coil region" evidence="1">
    <location>
        <begin position="134"/>
        <end position="161"/>
    </location>
</feature>
<evidence type="ECO:0000313" key="3">
    <source>
        <dbReference type="EMBL" id="GMF56810.1"/>
    </source>
</evidence>
<evidence type="ECO:0000256" key="1">
    <source>
        <dbReference type="SAM" id="Coils"/>
    </source>
</evidence>
<name>A0A9W6Y9H4_9STRA</name>
<gene>
    <name evidence="3" type="ORF">Pfra01_002415800</name>
</gene>
<feature type="compositionally biased region" description="Basic and acidic residues" evidence="2">
    <location>
        <begin position="180"/>
        <end position="191"/>
    </location>
</feature>
<evidence type="ECO:0000313" key="4">
    <source>
        <dbReference type="Proteomes" id="UP001165121"/>
    </source>
</evidence>